<dbReference type="GO" id="GO:0005524">
    <property type="term" value="F:ATP binding"/>
    <property type="evidence" value="ECO:0007669"/>
    <property type="project" value="UniProtKB-UniRule"/>
</dbReference>
<dbReference type="HAMAP" id="MF_00165">
    <property type="entry name" value="Thymidylate_kinase"/>
    <property type="match status" value="1"/>
</dbReference>
<organism evidence="10 11">
    <name type="scientific">Candidatus Kaiserbacteria bacterium RIFCSPLOWO2_12_FULL_45_26</name>
    <dbReference type="NCBI Taxonomy" id="1798525"/>
    <lineage>
        <taxon>Bacteria</taxon>
        <taxon>Candidatus Kaiseribacteriota</taxon>
    </lineage>
</organism>
<keyword evidence="3 7" id="KW-0545">Nucleotide biosynthesis</keyword>
<comment type="similarity">
    <text evidence="1 7">Belongs to the thymidylate kinase family.</text>
</comment>
<dbReference type="GO" id="GO:0006227">
    <property type="term" value="P:dUDP biosynthetic process"/>
    <property type="evidence" value="ECO:0007669"/>
    <property type="project" value="TreeGrafter"/>
</dbReference>
<dbReference type="CDD" id="cd01672">
    <property type="entry name" value="TMPK"/>
    <property type="match status" value="1"/>
</dbReference>
<evidence type="ECO:0000256" key="6">
    <source>
        <dbReference type="ARBA" id="ARBA00022840"/>
    </source>
</evidence>
<dbReference type="InterPro" id="IPR027417">
    <property type="entry name" value="P-loop_NTPase"/>
</dbReference>
<dbReference type="GO" id="GO:0006233">
    <property type="term" value="P:dTDP biosynthetic process"/>
    <property type="evidence" value="ECO:0007669"/>
    <property type="project" value="InterPro"/>
</dbReference>
<evidence type="ECO:0000256" key="4">
    <source>
        <dbReference type="ARBA" id="ARBA00022741"/>
    </source>
</evidence>
<keyword evidence="2 7" id="KW-0808">Transferase</keyword>
<protein>
    <recommendedName>
        <fullName evidence="7">Thymidylate kinase</fullName>
        <ecNumber evidence="7">2.7.4.9</ecNumber>
    </recommendedName>
    <alternativeName>
        <fullName evidence="7">dTMP kinase</fullName>
    </alternativeName>
</protein>
<evidence type="ECO:0000256" key="8">
    <source>
        <dbReference type="SAM" id="MobiDB-lite"/>
    </source>
</evidence>
<evidence type="ECO:0000313" key="10">
    <source>
        <dbReference type="EMBL" id="OGG84519.1"/>
    </source>
</evidence>
<dbReference type="SUPFAM" id="SSF52540">
    <property type="entry name" value="P-loop containing nucleoside triphosphate hydrolases"/>
    <property type="match status" value="1"/>
</dbReference>
<accession>A0A1F6FF84</accession>
<keyword evidence="4 7" id="KW-0547">Nucleotide-binding</keyword>
<dbReference type="PANTHER" id="PTHR10344:SF1">
    <property type="entry name" value="THYMIDYLATE KINASE"/>
    <property type="match status" value="1"/>
</dbReference>
<feature type="domain" description="Thymidylate kinase-like" evidence="9">
    <location>
        <begin position="9"/>
        <end position="170"/>
    </location>
</feature>
<comment type="caution">
    <text evidence="10">The sequence shown here is derived from an EMBL/GenBank/DDBJ whole genome shotgun (WGS) entry which is preliminary data.</text>
</comment>
<dbReference type="GO" id="GO:0004550">
    <property type="term" value="F:nucleoside diphosphate kinase activity"/>
    <property type="evidence" value="ECO:0007669"/>
    <property type="project" value="TreeGrafter"/>
</dbReference>
<feature type="region of interest" description="Disordered" evidence="8">
    <location>
        <begin position="162"/>
        <end position="187"/>
    </location>
</feature>
<proteinExistence type="inferred from homology"/>
<evidence type="ECO:0000256" key="7">
    <source>
        <dbReference type="HAMAP-Rule" id="MF_00165"/>
    </source>
</evidence>
<comment type="function">
    <text evidence="7">Phosphorylation of dTMP to form dTDP in both de novo and salvage pathways of dTTP synthesis.</text>
</comment>
<reference evidence="10 11" key="1">
    <citation type="journal article" date="2016" name="Nat. Commun.">
        <title>Thousands of microbial genomes shed light on interconnected biogeochemical processes in an aquifer system.</title>
        <authorList>
            <person name="Anantharaman K."/>
            <person name="Brown C.T."/>
            <person name="Hug L.A."/>
            <person name="Sharon I."/>
            <person name="Castelle C.J."/>
            <person name="Probst A.J."/>
            <person name="Thomas B.C."/>
            <person name="Singh A."/>
            <person name="Wilkins M.J."/>
            <person name="Karaoz U."/>
            <person name="Brodie E.L."/>
            <person name="Williams K.H."/>
            <person name="Hubbard S.S."/>
            <person name="Banfield J.F."/>
        </authorList>
    </citation>
    <scope>NUCLEOTIDE SEQUENCE [LARGE SCALE GENOMIC DNA]</scope>
</reference>
<dbReference type="AlphaFoldDB" id="A0A1F6FF84"/>
<dbReference type="EC" id="2.7.4.9" evidence="7"/>
<evidence type="ECO:0000256" key="5">
    <source>
        <dbReference type="ARBA" id="ARBA00022777"/>
    </source>
</evidence>
<evidence type="ECO:0000313" key="11">
    <source>
        <dbReference type="Proteomes" id="UP000177325"/>
    </source>
</evidence>
<dbReference type="Gene3D" id="3.40.50.300">
    <property type="entry name" value="P-loop containing nucleotide triphosphate hydrolases"/>
    <property type="match status" value="1"/>
</dbReference>
<dbReference type="GO" id="GO:0004798">
    <property type="term" value="F:dTMP kinase activity"/>
    <property type="evidence" value="ECO:0007669"/>
    <property type="project" value="UniProtKB-UniRule"/>
</dbReference>
<gene>
    <name evidence="7" type="primary">tmk</name>
    <name evidence="10" type="ORF">A3G90_00280</name>
</gene>
<feature type="compositionally biased region" description="Basic and acidic residues" evidence="8">
    <location>
        <begin position="165"/>
        <end position="185"/>
    </location>
</feature>
<dbReference type="InterPro" id="IPR018094">
    <property type="entry name" value="Thymidylate_kinase"/>
</dbReference>
<sequence>MKLGKIIVIDGADGAGKATQVAMLAERLRTEGVAVETLDFPRYGSNVFGTLIRECLDGKRGDFLHTDAKVASTLYAVDRFESKPQIETWLAEGKVVVLDRYVSANMLHQGGKLRNTEEIEEFLTWLDKVEHGIFGLPRPDIILYLDVPLAVRKRLKQEAITAGKHGADTKADQHEADDSHQEHAEAQAQHLVSTKNVWHRINCTEGGEIRIREAIHEDIYSYIKTAI</sequence>
<evidence type="ECO:0000256" key="2">
    <source>
        <dbReference type="ARBA" id="ARBA00022679"/>
    </source>
</evidence>
<comment type="catalytic activity">
    <reaction evidence="7">
        <text>dTMP + ATP = dTDP + ADP</text>
        <dbReference type="Rhea" id="RHEA:13517"/>
        <dbReference type="ChEBI" id="CHEBI:30616"/>
        <dbReference type="ChEBI" id="CHEBI:58369"/>
        <dbReference type="ChEBI" id="CHEBI:63528"/>
        <dbReference type="ChEBI" id="CHEBI:456216"/>
        <dbReference type="EC" id="2.7.4.9"/>
    </reaction>
</comment>
<dbReference type="Pfam" id="PF02223">
    <property type="entry name" value="Thymidylate_kin"/>
    <property type="match status" value="1"/>
</dbReference>
<dbReference type="InterPro" id="IPR039430">
    <property type="entry name" value="Thymidylate_kin-like_dom"/>
</dbReference>
<dbReference type="Proteomes" id="UP000177325">
    <property type="component" value="Unassembled WGS sequence"/>
</dbReference>
<evidence type="ECO:0000259" key="9">
    <source>
        <dbReference type="Pfam" id="PF02223"/>
    </source>
</evidence>
<evidence type="ECO:0000256" key="3">
    <source>
        <dbReference type="ARBA" id="ARBA00022727"/>
    </source>
</evidence>
<evidence type="ECO:0000256" key="1">
    <source>
        <dbReference type="ARBA" id="ARBA00009776"/>
    </source>
</evidence>
<comment type="caution">
    <text evidence="7">Lacks conserved residue(s) required for the propagation of feature annotation.</text>
</comment>
<keyword evidence="5 7" id="KW-0418">Kinase</keyword>
<dbReference type="EMBL" id="MFMM01000001">
    <property type="protein sequence ID" value="OGG84519.1"/>
    <property type="molecule type" value="Genomic_DNA"/>
</dbReference>
<keyword evidence="6 7" id="KW-0067">ATP-binding</keyword>
<dbReference type="STRING" id="1798525.A3G90_00280"/>
<dbReference type="PANTHER" id="PTHR10344">
    <property type="entry name" value="THYMIDYLATE KINASE"/>
    <property type="match status" value="1"/>
</dbReference>
<name>A0A1F6FF84_9BACT</name>
<dbReference type="GO" id="GO:0005829">
    <property type="term" value="C:cytosol"/>
    <property type="evidence" value="ECO:0007669"/>
    <property type="project" value="TreeGrafter"/>
</dbReference>
<dbReference type="GO" id="GO:0006235">
    <property type="term" value="P:dTTP biosynthetic process"/>
    <property type="evidence" value="ECO:0007669"/>
    <property type="project" value="UniProtKB-UniRule"/>
</dbReference>